<dbReference type="GO" id="GO:0005524">
    <property type="term" value="F:ATP binding"/>
    <property type="evidence" value="ECO:0007669"/>
    <property type="project" value="UniProtKB-KW"/>
</dbReference>
<dbReference type="EMBL" id="AJWZ01001172">
    <property type="protein sequence ID" value="EKC74632.1"/>
    <property type="molecule type" value="Genomic_DNA"/>
</dbReference>
<dbReference type="PANTHER" id="PTHR47964">
    <property type="entry name" value="ATP-DEPENDENT DNA HELICASE HOMOLOG RECG, CHLOROPLASTIC"/>
    <property type="match status" value="1"/>
</dbReference>
<dbReference type="SUPFAM" id="SSF143517">
    <property type="entry name" value="TRCF domain-like"/>
    <property type="match status" value="1"/>
</dbReference>
<keyword evidence="1" id="KW-0963">Cytoplasm</keyword>
<dbReference type="InterPro" id="IPR037235">
    <property type="entry name" value="TRCF-like_C_D7"/>
</dbReference>
<dbReference type="AlphaFoldDB" id="K1TNA8"/>
<keyword evidence="7" id="KW-0238">DNA-binding</keyword>
<dbReference type="SMART" id="SM00982">
    <property type="entry name" value="TRCF"/>
    <property type="match status" value="1"/>
</dbReference>
<dbReference type="Pfam" id="PF00271">
    <property type="entry name" value="Helicase_C"/>
    <property type="match status" value="1"/>
</dbReference>
<dbReference type="CDD" id="cd17991">
    <property type="entry name" value="DEXHc_TRCF"/>
    <property type="match status" value="1"/>
</dbReference>
<evidence type="ECO:0000256" key="4">
    <source>
        <dbReference type="ARBA" id="ARBA00022801"/>
    </source>
</evidence>
<dbReference type="InterPro" id="IPR011545">
    <property type="entry name" value="DEAD/DEAH_box_helicase_dom"/>
</dbReference>
<dbReference type="PROSITE" id="PS51194">
    <property type="entry name" value="HELICASE_CTER"/>
    <property type="match status" value="1"/>
</dbReference>
<dbReference type="SMART" id="SM01058">
    <property type="entry name" value="CarD_TRCF"/>
    <property type="match status" value="1"/>
</dbReference>
<evidence type="ECO:0000256" key="1">
    <source>
        <dbReference type="ARBA" id="ARBA00022490"/>
    </source>
</evidence>
<protein>
    <submittedName>
        <fullName evidence="11">Transcription-repair coupling factor</fullName>
    </submittedName>
</protein>
<dbReference type="InterPro" id="IPR003711">
    <property type="entry name" value="CarD-like/TRCF_RID"/>
</dbReference>
<evidence type="ECO:0000256" key="6">
    <source>
        <dbReference type="ARBA" id="ARBA00022840"/>
    </source>
</evidence>
<comment type="caution">
    <text evidence="11">The sequence shown here is derived from an EMBL/GenBank/DDBJ whole genome shotgun (WGS) entry which is preliminary data.</text>
</comment>
<feature type="non-terminal residue" evidence="11">
    <location>
        <position position="1"/>
    </location>
</feature>
<dbReference type="NCBIfam" id="TIGR00580">
    <property type="entry name" value="mfd"/>
    <property type="match status" value="1"/>
</dbReference>
<dbReference type="Pfam" id="PF03461">
    <property type="entry name" value="TRCF"/>
    <property type="match status" value="1"/>
</dbReference>
<evidence type="ECO:0000259" key="9">
    <source>
        <dbReference type="PROSITE" id="PS51192"/>
    </source>
</evidence>
<name>K1TNA8_9ZZZZ</name>
<dbReference type="InterPro" id="IPR014001">
    <property type="entry name" value="Helicase_ATP-bd"/>
</dbReference>
<dbReference type="GO" id="GO:0016787">
    <property type="term" value="F:hydrolase activity"/>
    <property type="evidence" value="ECO:0007669"/>
    <property type="project" value="UniProtKB-KW"/>
</dbReference>
<keyword evidence="3" id="KW-0227">DNA damage</keyword>
<keyword evidence="4" id="KW-0378">Hydrolase</keyword>
<dbReference type="InterPro" id="IPR027417">
    <property type="entry name" value="P-loop_NTPase"/>
</dbReference>
<feature type="domain" description="Helicase ATP-binding" evidence="9">
    <location>
        <begin position="186"/>
        <end position="347"/>
    </location>
</feature>
<dbReference type="InterPro" id="IPR036101">
    <property type="entry name" value="CarD-like/TRCF_RID_sf"/>
</dbReference>
<dbReference type="SMART" id="SM00490">
    <property type="entry name" value="HELICc"/>
    <property type="match status" value="1"/>
</dbReference>
<dbReference type="SUPFAM" id="SSF141259">
    <property type="entry name" value="CarD-like"/>
    <property type="match status" value="1"/>
</dbReference>
<evidence type="ECO:0000256" key="2">
    <source>
        <dbReference type="ARBA" id="ARBA00022741"/>
    </source>
</evidence>
<accession>K1TNA8</accession>
<dbReference type="Gene3D" id="3.90.1150.50">
    <property type="entry name" value="Transcription-repair-coupling factor, D7 domain"/>
    <property type="match status" value="1"/>
</dbReference>
<evidence type="ECO:0000313" key="11">
    <source>
        <dbReference type="EMBL" id="EKC74632.1"/>
    </source>
</evidence>
<dbReference type="GO" id="GO:0006281">
    <property type="term" value="P:DNA repair"/>
    <property type="evidence" value="ECO:0007669"/>
    <property type="project" value="UniProtKB-KW"/>
</dbReference>
<dbReference type="SMART" id="SM00487">
    <property type="entry name" value="DEXDc"/>
    <property type="match status" value="1"/>
</dbReference>
<evidence type="ECO:0000256" key="7">
    <source>
        <dbReference type="ARBA" id="ARBA00023125"/>
    </source>
</evidence>
<evidence type="ECO:0000259" key="10">
    <source>
        <dbReference type="PROSITE" id="PS51194"/>
    </source>
</evidence>
<dbReference type="Pfam" id="PF00270">
    <property type="entry name" value="DEAD"/>
    <property type="match status" value="1"/>
</dbReference>
<proteinExistence type="inferred from homology"/>
<evidence type="ECO:0000256" key="3">
    <source>
        <dbReference type="ARBA" id="ARBA00022763"/>
    </source>
</evidence>
<keyword evidence="6" id="KW-0067">ATP-binding</keyword>
<dbReference type="PANTHER" id="PTHR47964:SF1">
    <property type="entry name" value="ATP-DEPENDENT DNA HELICASE HOMOLOG RECG, CHLOROPLASTIC"/>
    <property type="match status" value="1"/>
</dbReference>
<dbReference type="InterPro" id="IPR004576">
    <property type="entry name" value="Mfd"/>
</dbReference>
<keyword evidence="8" id="KW-0234">DNA repair</keyword>
<keyword evidence="5" id="KW-0347">Helicase</keyword>
<gene>
    <name evidence="11" type="ORF">OBE_01797</name>
</gene>
<dbReference type="GO" id="GO:0003678">
    <property type="term" value="F:DNA helicase activity"/>
    <property type="evidence" value="ECO:0007669"/>
    <property type="project" value="TreeGrafter"/>
</dbReference>
<dbReference type="HAMAP" id="MF_00969">
    <property type="entry name" value="TRCF"/>
    <property type="match status" value="1"/>
</dbReference>
<organism evidence="11">
    <name type="scientific">human gut metagenome</name>
    <dbReference type="NCBI Taxonomy" id="408170"/>
    <lineage>
        <taxon>unclassified sequences</taxon>
        <taxon>metagenomes</taxon>
        <taxon>organismal metagenomes</taxon>
    </lineage>
</organism>
<dbReference type="InterPro" id="IPR005118">
    <property type="entry name" value="TRCF_C"/>
</dbReference>
<dbReference type="Gene3D" id="2.40.10.170">
    <property type="match status" value="1"/>
</dbReference>
<dbReference type="InterPro" id="IPR047112">
    <property type="entry name" value="RecG/Mfd"/>
</dbReference>
<sequence>VNFDMTEGFIYSDYVFLSQREIFKEKVSRKKYKTKFKYASKINDINKLNVGDYVVHNVHGIGIYNGIKKLTVNGLDKDYIEVFYQGKDKLYIPVEKIDNLSKFSGKEGTVPKINKLGGTEWQRTKSRVNKRVADMAEELIKLYSERESRKGFSFSKDTDLQRSFEKDFPYELTKDQSLAIKQIKMDMESSKPMDRLLCGDVGFGKTEVAFEAAFKAIMDSKQVLLLCPTTILSSQHFENAKERFKNFPVSIALLNRFTSTKETHRIISGLKDGTIDFVIGTHRLLSDDVVPCNLGLLIIDEEQRFGVKHKEKIKQYKTNIDVLTLTATPIPRTLQMSMVGIRSLSLIETPPVDRYPIQTYVIEENNQIMRDAIYKELSRDGQVFILCNRIDKIDSLVEKIKRLVPEAKINFAHGQMNKSELEDRMISFINREYDILICTTIIETGIDIPNVNTLIILNADHFGLSQLYQIRGRVGRSNKFAYAYLMYAPFKSLTETAVKRLNVIKDFTELGSGFSIATRDLSIRGAGDILGSEQAGFIDTVGIDLYLKMLNVEVARRRGEIIEEEDDNTKPLINVATHIKDSYVANEDLKIEIHRKINTIVSRESFESVKAELEDRFGALDNDMLVYMYEEWFEKLAKKVPLVNVWQTKNSIELLFDKKIINLIKIDDLFIKAFEITPMFRFQSRGDNVVITLDTVKLDKHPVYYLVELLLVIIGNNS</sequence>
<dbReference type="GO" id="GO:0003684">
    <property type="term" value="F:damaged DNA binding"/>
    <property type="evidence" value="ECO:0007669"/>
    <property type="project" value="InterPro"/>
</dbReference>
<dbReference type="Pfam" id="PF02559">
    <property type="entry name" value="CarD_TRCF_RID"/>
    <property type="match status" value="1"/>
</dbReference>
<keyword evidence="2" id="KW-0547">Nucleotide-binding</keyword>
<dbReference type="Gene3D" id="3.40.50.300">
    <property type="entry name" value="P-loop containing nucleotide triphosphate hydrolases"/>
    <property type="match status" value="2"/>
</dbReference>
<dbReference type="SUPFAM" id="SSF52540">
    <property type="entry name" value="P-loop containing nucleoside triphosphate hydrolases"/>
    <property type="match status" value="1"/>
</dbReference>
<evidence type="ECO:0000256" key="5">
    <source>
        <dbReference type="ARBA" id="ARBA00022806"/>
    </source>
</evidence>
<dbReference type="PROSITE" id="PS51192">
    <property type="entry name" value="HELICASE_ATP_BIND_1"/>
    <property type="match status" value="1"/>
</dbReference>
<dbReference type="InterPro" id="IPR001650">
    <property type="entry name" value="Helicase_C-like"/>
</dbReference>
<feature type="domain" description="Helicase C-terminal" evidence="10">
    <location>
        <begin position="356"/>
        <end position="522"/>
    </location>
</feature>
<reference evidence="11" key="1">
    <citation type="journal article" date="2013" name="Environ. Microbiol.">
        <title>Microbiota from the distal guts of lean and obese adolescents exhibit partial functional redundancy besides clear differences in community structure.</title>
        <authorList>
            <person name="Ferrer M."/>
            <person name="Ruiz A."/>
            <person name="Lanza F."/>
            <person name="Haange S.B."/>
            <person name="Oberbach A."/>
            <person name="Till H."/>
            <person name="Bargiela R."/>
            <person name="Campoy C."/>
            <person name="Segura M.T."/>
            <person name="Richter M."/>
            <person name="von Bergen M."/>
            <person name="Seifert J."/>
            <person name="Suarez A."/>
        </authorList>
    </citation>
    <scope>NUCLEOTIDE SEQUENCE</scope>
</reference>
<evidence type="ECO:0000256" key="8">
    <source>
        <dbReference type="ARBA" id="ARBA00023204"/>
    </source>
</evidence>